<proteinExistence type="predicted"/>
<protein>
    <submittedName>
        <fullName evidence="6">Tetratricopeptide repeat protein</fullName>
    </submittedName>
</protein>
<dbReference type="Proteomes" id="UP000253941">
    <property type="component" value="Unassembled WGS sequence"/>
</dbReference>
<dbReference type="Gene3D" id="1.25.40.10">
    <property type="entry name" value="Tetratricopeptide repeat domain"/>
    <property type="match status" value="1"/>
</dbReference>
<dbReference type="PANTHER" id="PTHR44858">
    <property type="entry name" value="TETRATRICOPEPTIDE REPEAT PROTEIN 6"/>
    <property type="match status" value="1"/>
</dbReference>
<feature type="transmembrane region" description="Helical" evidence="5">
    <location>
        <begin position="92"/>
        <end position="114"/>
    </location>
</feature>
<dbReference type="GO" id="GO:0046813">
    <property type="term" value="P:receptor-mediated virion attachment to host cell"/>
    <property type="evidence" value="ECO:0007669"/>
    <property type="project" value="TreeGrafter"/>
</dbReference>
<evidence type="ECO:0000256" key="5">
    <source>
        <dbReference type="SAM" id="Phobius"/>
    </source>
</evidence>
<organism evidence="6 7">
    <name type="scientific">Ferruginivarius sediminum</name>
    <dbReference type="NCBI Taxonomy" id="2661937"/>
    <lineage>
        <taxon>Bacteria</taxon>
        <taxon>Pseudomonadati</taxon>
        <taxon>Pseudomonadota</taxon>
        <taxon>Alphaproteobacteria</taxon>
        <taxon>Rhodospirillales</taxon>
        <taxon>Rhodospirillaceae</taxon>
        <taxon>Ferruginivarius</taxon>
    </lineage>
</organism>
<feature type="compositionally biased region" description="Low complexity" evidence="4">
    <location>
        <begin position="42"/>
        <end position="53"/>
    </location>
</feature>
<name>A0A369T6M1_9PROT</name>
<evidence type="ECO:0000256" key="3">
    <source>
        <dbReference type="PROSITE-ProRule" id="PRU00339"/>
    </source>
</evidence>
<dbReference type="Pfam" id="PF13432">
    <property type="entry name" value="TPR_16"/>
    <property type="match status" value="1"/>
</dbReference>
<dbReference type="InterPro" id="IPR050498">
    <property type="entry name" value="Ycf3"/>
</dbReference>
<evidence type="ECO:0000313" key="7">
    <source>
        <dbReference type="Proteomes" id="UP000253941"/>
    </source>
</evidence>
<keyword evidence="5" id="KW-1133">Transmembrane helix</keyword>
<comment type="caution">
    <text evidence="6">The sequence shown here is derived from an EMBL/GenBank/DDBJ whole genome shotgun (WGS) entry which is preliminary data.</text>
</comment>
<evidence type="ECO:0000256" key="2">
    <source>
        <dbReference type="ARBA" id="ARBA00022803"/>
    </source>
</evidence>
<keyword evidence="1" id="KW-0677">Repeat</keyword>
<dbReference type="InterPro" id="IPR011990">
    <property type="entry name" value="TPR-like_helical_dom_sf"/>
</dbReference>
<keyword evidence="5" id="KW-0472">Membrane</keyword>
<dbReference type="SUPFAM" id="SSF48452">
    <property type="entry name" value="TPR-like"/>
    <property type="match status" value="1"/>
</dbReference>
<dbReference type="SMART" id="SM00028">
    <property type="entry name" value="TPR"/>
    <property type="match status" value="2"/>
</dbReference>
<dbReference type="PROSITE" id="PS50005">
    <property type="entry name" value="TPR"/>
    <property type="match status" value="2"/>
</dbReference>
<gene>
    <name evidence="6" type="ORF">DRB17_15780</name>
</gene>
<evidence type="ECO:0000256" key="1">
    <source>
        <dbReference type="ARBA" id="ARBA00022737"/>
    </source>
</evidence>
<feature type="repeat" description="TPR" evidence="3">
    <location>
        <begin position="119"/>
        <end position="152"/>
    </location>
</feature>
<evidence type="ECO:0000256" key="4">
    <source>
        <dbReference type="SAM" id="MobiDB-lite"/>
    </source>
</evidence>
<dbReference type="EMBL" id="QPMH01000018">
    <property type="protein sequence ID" value="RDD60918.1"/>
    <property type="molecule type" value="Genomic_DNA"/>
</dbReference>
<feature type="region of interest" description="Disordered" evidence="4">
    <location>
        <begin position="42"/>
        <end position="68"/>
    </location>
</feature>
<dbReference type="GO" id="GO:0009279">
    <property type="term" value="C:cell outer membrane"/>
    <property type="evidence" value="ECO:0007669"/>
    <property type="project" value="TreeGrafter"/>
</dbReference>
<reference evidence="6 7" key="1">
    <citation type="submission" date="2018-07" db="EMBL/GenBank/DDBJ databases">
        <title>Venubactetium sediminum gen. nov., sp. nov., isolated from a marine solar saltern.</title>
        <authorList>
            <person name="Wang S."/>
        </authorList>
    </citation>
    <scope>NUCLEOTIDE SEQUENCE [LARGE SCALE GENOMIC DNA]</scope>
    <source>
        <strain evidence="6 7">WD2A32</strain>
    </source>
</reference>
<dbReference type="AlphaFoldDB" id="A0A369T6M1"/>
<sequence>MQADNGRDFHREVPSAMGAATGGGLVLSGAPADLGAVGAPGAALGRPGSGSRATARANAPGGRHGRPTLLPRRLPLHLDLVGIMNGDVVRRFTYLAGTLLIVAMLGALVFGDFFGAAPGDYYVQKGDQRLSEGQFDKALKNFDLALEEMPNHRGALMGRALVFIQREDYDNALEELSYLIDFLNRTLPEDTKEDPTGYGVLAAAYANRGIIHDRLGNHRKALDAYIQALRTDEEGIDGPSIFDEVLYGYRAATVRDRAEYLAREFEKPPEQRLLRLPEKDADQRMYKP</sequence>
<feature type="repeat" description="TPR" evidence="3">
    <location>
        <begin position="202"/>
        <end position="235"/>
    </location>
</feature>
<evidence type="ECO:0000313" key="6">
    <source>
        <dbReference type="EMBL" id="RDD60918.1"/>
    </source>
</evidence>
<dbReference type="InterPro" id="IPR019734">
    <property type="entry name" value="TPR_rpt"/>
</dbReference>
<accession>A0A369T6M1</accession>
<keyword evidence="2 3" id="KW-0802">TPR repeat</keyword>
<dbReference type="PANTHER" id="PTHR44858:SF1">
    <property type="entry name" value="UDP-N-ACETYLGLUCOSAMINE--PEPTIDE N-ACETYLGLUCOSAMINYLTRANSFERASE SPINDLY-RELATED"/>
    <property type="match status" value="1"/>
</dbReference>
<dbReference type="Pfam" id="PF13181">
    <property type="entry name" value="TPR_8"/>
    <property type="match status" value="1"/>
</dbReference>
<keyword evidence="7" id="KW-1185">Reference proteome</keyword>
<keyword evidence="5" id="KW-0812">Transmembrane</keyword>